<evidence type="ECO:0000256" key="1">
    <source>
        <dbReference type="SAM" id="Phobius"/>
    </source>
</evidence>
<keyword evidence="1" id="KW-0472">Membrane</keyword>
<evidence type="ECO:0000313" key="3">
    <source>
        <dbReference type="Proteomes" id="UP001597011"/>
    </source>
</evidence>
<sequence>MNIIETQRHPLKFYATLAFGFLFLFALGSFMIFIGLENEPNQQAETKRIIMPIFGCLICLLAIWMVYSYWKNSPKITIDRNNLKIGNETFRLNSIKDVILTGKMPFRFIINFPMEGTAILFNDGRDKILFDDMYSNSYEVKSFLEQVIINKQEFKINTPKKVNSNKLRFENTEIFKGNQFTSLRGISLWVLIGVFAFPIIIKGTSLKLGGLIFFFLFGTFWFVLHSWLMHYFGLTKDFLIIRNHNFIWKEIIYNYSDIKEVVFESQGKQPNCMRVITNDFRNKLYPAGTLREKTWLEMKKKLEAKGVKVRNECIYE</sequence>
<comment type="caution">
    <text evidence="2">The sequence shown here is derived from an EMBL/GenBank/DDBJ whole genome shotgun (WGS) entry which is preliminary data.</text>
</comment>
<keyword evidence="3" id="KW-1185">Reference proteome</keyword>
<accession>A0ABW3BXZ0</accession>
<dbReference type="EMBL" id="JBHTIB010000031">
    <property type="protein sequence ID" value="MFD0837374.1"/>
    <property type="molecule type" value="Genomic_DNA"/>
</dbReference>
<dbReference type="RefSeq" id="WP_379944068.1">
    <property type="nucleotide sequence ID" value="NZ_JBHTIB010000031.1"/>
</dbReference>
<evidence type="ECO:0008006" key="4">
    <source>
        <dbReference type="Google" id="ProtNLM"/>
    </source>
</evidence>
<feature type="transmembrane region" description="Helical" evidence="1">
    <location>
        <begin position="12"/>
        <end position="34"/>
    </location>
</feature>
<organism evidence="2 3">
    <name type="scientific">Mariniflexile aquimaris</name>
    <dbReference type="NCBI Taxonomy" id="881009"/>
    <lineage>
        <taxon>Bacteria</taxon>
        <taxon>Pseudomonadati</taxon>
        <taxon>Bacteroidota</taxon>
        <taxon>Flavobacteriia</taxon>
        <taxon>Flavobacteriales</taxon>
        <taxon>Flavobacteriaceae</taxon>
        <taxon>Mariniflexile</taxon>
    </lineage>
</organism>
<name>A0ABW3BXZ0_9FLAO</name>
<reference evidence="3" key="1">
    <citation type="journal article" date="2019" name="Int. J. Syst. Evol. Microbiol.">
        <title>The Global Catalogue of Microorganisms (GCM) 10K type strain sequencing project: providing services to taxonomists for standard genome sequencing and annotation.</title>
        <authorList>
            <consortium name="The Broad Institute Genomics Platform"/>
            <consortium name="The Broad Institute Genome Sequencing Center for Infectious Disease"/>
            <person name="Wu L."/>
            <person name="Ma J."/>
        </authorList>
    </citation>
    <scope>NUCLEOTIDE SEQUENCE [LARGE SCALE GENOMIC DNA]</scope>
    <source>
        <strain evidence="3">CCUG 60529</strain>
    </source>
</reference>
<keyword evidence="1" id="KW-1133">Transmembrane helix</keyword>
<feature type="transmembrane region" description="Helical" evidence="1">
    <location>
        <begin position="49"/>
        <end position="70"/>
    </location>
</feature>
<keyword evidence="1" id="KW-0812">Transmembrane</keyword>
<feature type="transmembrane region" description="Helical" evidence="1">
    <location>
        <begin position="186"/>
        <end position="205"/>
    </location>
</feature>
<proteinExistence type="predicted"/>
<gene>
    <name evidence="2" type="ORF">ACFQ0I_16465</name>
</gene>
<feature type="transmembrane region" description="Helical" evidence="1">
    <location>
        <begin position="211"/>
        <end position="232"/>
    </location>
</feature>
<protein>
    <recommendedName>
        <fullName evidence="4">PH (Pleckstrin Homology) domain-containing protein</fullName>
    </recommendedName>
</protein>
<evidence type="ECO:0000313" key="2">
    <source>
        <dbReference type="EMBL" id="MFD0837374.1"/>
    </source>
</evidence>
<dbReference type="Proteomes" id="UP001597011">
    <property type="component" value="Unassembled WGS sequence"/>
</dbReference>